<evidence type="ECO:0000256" key="8">
    <source>
        <dbReference type="ARBA" id="ARBA00023136"/>
    </source>
</evidence>
<evidence type="ECO:0000313" key="12">
    <source>
        <dbReference type="EMBL" id="SDP90383.1"/>
    </source>
</evidence>
<comment type="similarity">
    <text evidence="3">Belongs to the major facilitator superfamily. TCR/Tet family.</text>
</comment>
<comment type="subcellular location">
    <subcellularLocation>
        <location evidence="2">Cell membrane</location>
        <topology evidence="2">Multi-pass membrane protein</topology>
    </subcellularLocation>
</comment>
<evidence type="ECO:0000256" key="10">
    <source>
        <dbReference type="SAM" id="Phobius"/>
    </source>
</evidence>
<gene>
    <name evidence="12" type="ORF">SAMN04489708_14018</name>
</gene>
<dbReference type="PANTHER" id="PTHR23517">
    <property type="entry name" value="RESISTANCE PROTEIN MDTM, PUTATIVE-RELATED-RELATED"/>
    <property type="match status" value="1"/>
</dbReference>
<dbReference type="PANTHER" id="PTHR23517:SF2">
    <property type="entry name" value="MULTIDRUG RESISTANCE PROTEIN MDTH"/>
    <property type="match status" value="1"/>
</dbReference>
<feature type="transmembrane region" description="Helical" evidence="10">
    <location>
        <begin position="295"/>
        <end position="314"/>
    </location>
</feature>
<evidence type="ECO:0000313" key="13">
    <source>
        <dbReference type="Proteomes" id="UP000199317"/>
    </source>
</evidence>
<dbReference type="GO" id="GO:0005886">
    <property type="term" value="C:plasma membrane"/>
    <property type="evidence" value="ECO:0007669"/>
    <property type="project" value="UniProtKB-SubCell"/>
</dbReference>
<dbReference type="Proteomes" id="UP000199317">
    <property type="component" value="Unassembled WGS sequence"/>
</dbReference>
<feature type="transmembrane region" description="Helical" evidence="10">
    <location>
        <begin position="235"/>
        <end position="260"/>
    </location>
</feature>
<evidence type="ECO:0000256" key="1">
    <source>
        <dbReference type="ARBA" id="ARBA00003279"/>
    </source>
</evidence>
<feature type="transmembrane region" description="Helical" evidence="10">
    <location>
        <begin position="100"/>
        <end position="118"/>
    </location>
</feature>
<accession>A0A1H0WII0</accession>
<name>A0A1H0WII0_9BURK</name>
<keyword evidence="4" id="KW-0813">Transport</keyword>
<evidence type="ECO:0000256" key="9">
    <source>
        <dbReference type="SAM" id="MobiDB-lite"/>
    </source>
</evidence>
<dbReference type="InterPro" id="IPR005829">
    <property type="entry name" value="Sugar_transporter_CS"/>
</dbReference>
<protein>
    <submittedName>
        <fullName evidence="12">Predicted arabinose efflux permease, MFS family</fullName>
    </submittedName>
</protein>
<organism evidence="12 13">
    <name type="scientific">Paracidovorax cattleyae</name>
    <dbReference type="NCBI Taxonomy" id="80868"/>
    <lineage>
        <taxon>Bacteria</taxon>
        <taxon>Pseudomonadati</taxon>
        <taxon>Pseudomonadota</taxon>
        <taxon>Betaproteobacteria</taxon>
        <taxon>Burkholderiales</taxon>
        <taxon>Comamonadaceae</taxon>
        <taxon>Paracidovorax</taxon>
    </lineage>
</organism>
<dbReference type="InterPro" id="IPR020846">
    <property type="entry name" value="MFS_dom"/>
</dbReference>
<feature type="domain" description="Major facilitator superfamily (MFS) profile" evidence="11">
    <location>
        <begin position="32"/>
        <end position="413"/>
    </location>
</feature>
<feature type="transmembrane region" description="Helical" evidence="10">
    <location>
        <begin position="320"/>
        <end position="339"/>
    </location>
</feature>
<evidence type="ECO:0000256" key="7">
    <source>
        <dbReference type="ARBA" id="ARBA00022989"/>
    </source>
</evidence>
<feature type="transmembrane region" description="Helical" evidence="10">
    <location>
        <begin position="360"/>
        <end position="382"/>
    </location>
</feature>
<keyword evidence="13" id="KW-1185">Reference proteome</keyword>
<evidence type="ECO:0000256" key="4">
    <source>
        <dbReference type="ARBA" id="ARBA00022448"/>
    </source>
</evidence>
<feature type="transmembrane region" description="Helical" evidence="10">
    <location>
        <begin position="388"/>
        <end position="408"/>
    </location>
</feature>
<evidence type="ECO:0000256" key="3">
    <source>
        <dbReference type="ARBA" id="ARBA00007520"/>
    </source>
</evidence>
<feature type="transmembrane region" description="Helical" evidence="10">
    <location>
        <begin position="266"/>
        <end position="286"/>
    </location>
</feature>
<dbReference type="Pfam" id="PF07690">
    <property type="entry name" value="MFS_1"/>
    <property type="match status" value="1"/>
</dbReference>
<keyword evidence="7 10" id="KW-1133">Transmembrane helix</keyword>
<comment type="function">
    <text evidence="1">Resistance to tetracycline by an active tetracycline efflux. This is an energy-dependent process that decreases the accumulation of the antibiotic in whole cells. This protein functions as a metal-tetracycline/H(+) antiporter.</text>
</comment>
<dbReference type="PRINTS" id="PR01035">
    <property type="entry name" value="TCRTETA"/>
</dbReference>
<feature type="transmembrane region" description="Helical" evidence="10">
    <location>
        <begin position="182"/>
        <end position="203"/>
    </location>
</feature>
<feature type="transmembrane region" description="Helical" evidence="10">
    <location>
        <begin position="156"/>
        <end position="176"/>
    </location>
</feature>
<feature type="transmembrane region" description="Helical" evidence="10">
    <location>
        <begin position="124"/>
        <end position="144"/>
    </location>
</feature>
<keyword evidence="5" id="KW-1003">Cell membrane</keyword>
<feature type="transmembrane region" description="Helical" evidence="10">
    <location>
        <begin position="68"/>
        <end position="88"/>
    </location>
</feature>
<sequence>MTSAVPDPLPPTPATDIPAASATTMTPLERRSSLSLALIFALRMLGLFLVLPVFALEARKYPGGDDPALVGLAMGIYGLTQAVLQLPLGMASDRFGRKRVIVLGLLVFAAGSLLAALADSLGGLLLGRALQGAGAVSAAVTALLADQTRDGVRTKAMALVGGSIGLMFAVALVAAPPLAARFGLPGIFGLTCALALAGIAVVLRVVPPEPARHADAPRGRLADVLRHPDLLRLNLGVFALHTVQLAMWVAVPALLVQAGLPKSAHWHLYLPAVVLSFLAMGGLFALERAGRLRGALLGAIGLVLLVQLGLGWAASAGTPTGLWALGGLLFLFFCGFNALEASQPSLVSRTAPPAVRGAALGTYNTLQSLGLFAGGALGGALLRWVGAHGLFVATTLLCLAWLAAAWGMQPVPAHGGRARK</sequence>
<keyword evidence="6 10" id="KW-0812">Transmembrane</keyword>
<keyword evidence="8 10" id="KW-0472">Membrane</keyword>
<evidence type="ECO:0000256" key="5">
    <source>
        <dbReference type="ARBA" id="ARBA00022475"/>
    </source>
</evidence>
<evidence type="ECO:0000256" key="6">
    <source>
        <dbReference type="ARBA" id="ARBA00022692"/>
    </source>
</evidence>
<feature type="region of interest" description="Disordered" evidence="9">
    <location>
        <begin position="1"/>
        <end position="21"/>
    </location>
</feature>
<dbReference type="InterPro" id="IPR001958">
    <property type="entry name" value="Tet-R_TetA/multi-R_MdtG-like"/>
</dbReference>
<dbReference type="PROSITE" id="PS00216">
    <property type="entry name" value="SUGAR_TRANSPORT_1"/>
    <property type="match status" value="1"/>
</dbReference>
<dbReference type="InterPro" id="IPR011701">
    <property type="entry name" value="MFS"/>
</dbReference>
<feature type="transmembrane region" description="Helical" evidence="10">
    <location>
        <begin position="34"/>
        <end position="56"/>
    </location>
</feature>
<evidence type="ECO:0000259" key="11">
    <source>
        <dbReference type="PROSITE" id="PS50850"/>
    </source>
</evidence>
<dbReference type="InterPro" id="IPR036259">
    <property type="entry name" value="MFS_trans_sf"/>
</dbReference>
<dbReference type="EMBL" id="FNJL01000040">
    <property type="protein sequence ID" value="SDP90383.1"/>
    <property type="molecule type" value="Genomic_DNA"/>
</dbReference>
<dbReference type="Gene3D" id="1.20.1250.20">
    <property type="entry name" value="MFS general substrate transporter like domains"/>
    <property type="match status" value="1"/>
</dbReference>
<dbReference type="AlphaFoldDB" id="A0A1H0WII0"/>
<proteinExistence type="inferred from homology"/>
<dbReference type="PROSITE" id="PS50850">
    <property type="entry name" value="MFS"/>
    <property type="match status" value="1"/>
</dbReference>
<dbReference type="GO" id="GO:0022857">
    <property type="term" value="F:transmembrane transporter activity"/>
    <property type="evidence" value="ECO:0007669"/>
    <property type="project" value="InterPro"/>
</dbReference>
<evidence type="ECO:0000256" key="2">
    <source>
        <dbReference type="ARBA" id="ARBA00004651"/>
    </source>
</evidence>
<dbReference type="InterPro" id="IPR050171">
    <property type="entry name" value="MFS_Transporters"/>
</dbReference>
<reference evidence="13" key="1">
    <citation type="submission" date="2016-10" db="EMBL/GenBank/DDBJ databases">
        <authorList>
            <person name="Varghese N."/>
            <person name="Submissions S."/>
        </authorList>
    </citation>
    <scope>NUCLEOTIDE SEQUENCE [LARGE SCALE GENOMIC DNA]</scope>
    <source>
        <strain evidence="13">DSM 17101</strain>
    </source>
</reference>
<dbReference type="SUPFAM" id="SSF103473">
    <property type="entry name" value="MFS general substrate transporter"/>
    <property type="match status" value="1"/>
</dbReference>